<dbReference type="Gene3D" id="2.60.40.420">
    <property type="entry name" value="Cupredoxins - blue copper proteins"/>
    <property type="match status" value="3"/>
</dbReference>
<dbReference type="Proteomes" id="UP001147733">
    <property type="component" value="Unassembled WGS sequence"/>
</dbReference>
<evidence type="ECO:0000256" key="2">
    <source>
        <dbReference type="ARBA" id="ARBA00023008"/>
    </source>
</evidence>
<comment type="similarity">
    <text evidence="1">Belongs to the multicopper oxidase family.</text>
</comment>
<organism evidence="5 6">
    <name type="scientific">Penicillium citrinum</name>
    <dbReference type="NCBI Taxonomy" id="5077"/>
    <lineage>
        <taxon>Eukaryota</taxon>
        <taxon>Fungi</taxon>
        <taxon>Dikarya</taxon>
        <taxon>Ascomycota</taxon>
        <taxon>Pezizomycotina</taxon>
        <taxon>Eurotiomycetes</taxon>
        <taxon>Eurotiomycetidae</taxon>
        <taxon>Eurotiales</taxon>
        <taxon>Aspergillaceae</taxon>
        <taxon>Penicillium</taxon>
    </lineage>
</organism>
<dbReference type="OrthoDB" id="2121828at2759"/>
<dbReference type="RefSeq" id="XP_056505060.1">
    <property type="nucleotide sequence ID" value="XM_056639303.1"/>
</dbReference>
<dbReference type="SUPFAM" id="SSF49503">
    <property type="entry name" value="Cupredoxins"/>
    <property type="match status" value="2"/>
</dbReference>
<dbReference type="GeneID" id="81378470"/>
<protein>
    <submittedName>
        <fullName evidence="5">Uncharacterized protein</fullName>
    </submittedName>
</protein>
<gene>
    <name evidence="5" type="ORF">N7469_000383</name>
</gene>
<feature type="domain" description="Plastocyanin-like" evidence="4">
    <location>
        <begin position="43"/>
        <end position="157"/>
    </location>
</feature>
<dbReference type="InterPro" id="IPR008972">
    <property type="entry name" value="Cupredoxin"/>
</dbReference>
<feature type="domain" description="Plastocyanin-like" evidence="3">
    <location>
        <begin position="358"/>
        <end position="476"/>
    </location>
</feature>
<dbReference type="EMBL" id="JAPQKT010000001">
    <property type="protein sequence ID" value="KAJ5242056.1"/>
    <property type="molecule type" value="Genomic_DNA"/>
</dbReference>
<dbReference type="PANTHER" id="PTHR11709">
    <property type="entry name" value="MULTI-COPPER OXIDASE"/>
    <property type="match status" value="1"/>
</dbReference>
<dbReference type="Pfam" id="PF07732">
    <property type="entry name" value="Cu-oxidase_3"/>
    <property type="match status" value="1"/>
</dbReference>
<dbReference type="Pfam" id="PF07731">
    <property type="entry name" value="Cu-oxidase_2"/>
    <property type="match status" value="1"/>
</dbReference>
<dbReference type="AlphaFoldDB" id="A0A9W9PCV2"/>
<reference evidence="5" key="2">
    <citation type="journal article" date="2023" name="IMA Fungus">
        <title>Comparative genomic study of the Penicillium genus elucidates a diverse pangenome and 15 lateral gene transfer events.</title>
        <authorList>
            <person name="Petersen C."/>
            <person name="Sorensen T."/>
            <person name="Nielsen M.R."/>
            <person name="Sondergaard T.E."/>
            <person name="Sorensen J.L."/>
            <person name="Fitzpatrick D.A."/>
            <person name="Frisvad J.C."/>
            <person name="Nielsen K.L."/>
        </authorList>
    </citation>
    <scope>NUCLEOTIDE SEQUENCE</scope>
    <source>
        <strain evidence="5">IBT 23319</strain>
    </source>
</reference>
<proteinExistence type="inferred from homology"/>
<dbReference type="GO" id="GO:0016491">
    <property type="term" value="F:oxidoreductase activity"/>
    <property type="evidence" value="ECO:0007669"/>
    <property type="project" value="InterPro"/>
</dbReference>
<sequence length="512" mass="57205">MQIIKCETQQAHGSSGAITISTPTISPTTYVTREYRFNLEQIIVAPDGRSRKAIAINGSIPGPTIEANWGDEVVVHLTNGLSNDLQNGTSIHFHGIRQFWANQDDGAVSITQCPTTPNNSITYRWRAMQYGTTCYHSHIGLQALEGLFGGIVIHGPASANYDEDKGVIILNDWDINTVDELFLSAPTEVLPTLENALMVPMSSVKMEQQTKLALALILLSLRGHLTGFVWSMLRAILTSNFHRQPHHDRYFERPCPNQALQDKNLASCNGAAIRCYSESRQRGHCEGFWMRAIPQTACSEKKSPKNIKGIVYYGDELSTPTTSGHTYTDGCDDEAMSDLTPISLPMETQFHLDARRLDDPTLMEVYRGHHSWVSTSGVIDLPHKDVWTNVVIETTLSVPRPIHLYGHDFIIIAQGSGTDDGQPTTLSRPLKRDTAMLPENGHLGIALKTDNPGAWLMHCHIGWHSEEGFAIQFVEQYDEIKPLIDYKDLNDNCKSWDKYENMYIVEQDDSGI</sequence>
<evidence type="ECO:0000256" key="1">
    <source>
        <dbReference type="ARBA" id="ARBA00010609"/>
    </source>
</evidence>
<evidence type="ECO:0000313" key="5">
    <source>
        <dbReference type="EMBL" id="KAJ5242056.1"/>
    </source>
</evidence>
<comment type="caution">
    <text evidence="5">The sequence shown here is derived from an EMBL/GenBank/DDBJ whole genome shotgun (WGS) entry which is preliminary data.</text>
</comment>
<dbReference type="InterPro" id="IPR045087">
    <property type="entry name" value="Cu-oxidase_fam"/>
</dbReference>
<name>A0A9W9PCV2_PENCI</name>
<dbReference type="GO" id="GO:0005507">
    <property type="term" value="F:copper ion binding"/>
    <property type="evidence" value="ECO:0007669"/>
    <property type="project" value="InterPro"/>
</dbReference>
<keyword evidence="6" id="KW-1185">Reference proteome</keyword>
<evidence type="ECO:0000313" key="6">
    <source>
        <dbReference type="Proteomes" id="UP001147733"/>
    </source>
</evidence>
<reference evidence="5" key="1">
    <citation type="submission" date="2022-11" db="EMBL/GenBank/DDBJ databases">
        <authorList>
            <person name="Petersen C."/>
        </authorList>
    </citation>
    <scope>NUCLEOTIDE SEQUENCE</scope>
    <source>
        <strain evidence="5">IBT 23319</strain>
    </source>
</reference>
<evidence type="ECO:0000259" key="4">
    <source>
        <dbReference type="Pfam" id="PF07732"/>
    </source>
</evidence>
<evidence type="ECO:0000259" key="3">
    <source>
        <dbReference type="Pfam" id="PF07731"/>
    </source>
</evidence>
<dbReference type="InterPro" id="IPR011707">
    <property type="entry name" value="Cu-oxidase-like_N"/>
</dbReference>
<keyword evidence="2" id="KW-0186">Copper</keyword>
<accession>A0A9W9PCV2</accession>
<dbReference type="PANTHER" id="PTHR11709:SF502">
    <property type="entry name" value="MULTICOPPER OXIDASE"/>
    <property type="match status" value="1"/>
</dbReference>
<dbReference type="InterPro" id="IPR011706">
    <property type="entry name" value="Cu-oxidase_C"/>
</dbReference>